<dbReference type="InterPro" id="IPR000683">
    <property type="entry name" value="Gfo/Idh/MocA-like_OxRdtase_N"/>
</dbReference>
<dbReference type="EMBL" id="UINC01005387">
    <property type="protein sequence ID" value="SVA21011.1"/>
    <property type="molecule type" value="Genomic_DNA"/>
</dbReference>
<protein>
    <recommendedName>
        <fullName evidence="4">Gfo/Idh/MocA-like oxidoreductase N-terminal domain-containing protein</fullName>
    </recommendedName>
</protein>
<proteinExistence type="predicted"/>
<dbReference type="SUPFAM" id="SSF55347">
    <property type="entry name" value="Glyceraldehyde-3-phosphate dehydrogenase-like, C-terminal domain"/>
    <property type="match status" value="1"/>
</dbReference>
<evidence type="ECO:0000313" key="3">
    <source>
        <dbReference type="EMBL" id="SVA21011.1"/>
    </source>
</evidence>
<dbReference type="Gene3D" id="3.30.360.10">
    <property type="entry name" value="Dihydrodipicolinate Reductase, domain 2"/>
    <property type="match status" value="1"/>
</dbReference>
<dbReference type="SUPFAM" id="SSF51735">
    <property type="entry name" value="NAD(P)-binding Rossmann-fold domains"/>
    <property type="match status" value="1"/>
</dbReference>
<name>A0A381TZV5_9ZZZZ</name>
<dbReference type="GO" id="GO:0000166">
    <property type="term" value="F:nucleotide binding"/>
    <property type="evidence" value="ECO:0007669"/>
    <property type="project" value="InterPro"/>
</dbReference>
<dbReference type="InterPro" id="IPR055170">
    <property type="entry name" value="GFO_IDH_MocA-like_dom"/>
</dbReference>
<evidence type="ECO:0008006" key="4">
    <source>
        <dbReference type="Google" id="ProtNLM"/>
    </source>
</evidence>
<accession>A0A381TZV5</accession>
<feature type="domain" description="GFO/IDH/MocA-like oxidoreductase" evidence="2">
    <location>
        <begin position="135"/>
        <end position="238"/>
    </location>
</feature>
<sequence>MSGPMHIAFLGCGFITGVHSRHLKALRDDFVLSYASRTASKSEAYCRRYFGAGSYDSYSKAIEDPSVDAVIIAVPPRFHLELTLEALSAGKHVLVEKPAYLRIKDYLEVVAARDRAGRVVLVGENDHYKPLAVCLRRLLREGVIGEMVFANFTTLAKRLKTADDWRNDVTVAGGDAFFEEGIHWLHLANSLGPMITEARGYQPAASQTGIDKRDKSMMVAFRYDNGAVGALFYSREIPSLFRGLRVSKLFGRSGIISFESNGVAVLVRGTGVPRLVLPGFEDIRGYRAMYRDFLGAVHNNRPPEMSLETAIADQQLMDQIYATTGLSGSVVSETP</sequence>
<dbReference type="AlphaFoldDB" id="A0A381TZV5"/>
<gene>
    <name evidence="3" type="ORF">METZ01_LOCUS73865</name>
</gene>
<dbReference type="Pfam" id="PF01408">
    <property type="entry name" value="GFO_IDH_MocA"/>
    <property type="match status" value="1"/>
</dbReference>
<dbReference type="PANTHER" id="PTHR43249">
    <property type="entry name" value="UDP-N-ACETYL-2-AMINO-2-DEOXY-D-GLUCURONATE OXIDASE"/>
    <property type="match status" value="1"/>
</dbReference>
<dbReference type="Pfam" id="PF22725">
    <property type="entry name" value="GFO_IDH_MocA_C3"/>
    <property type="match status" value="1"/>
</dbReference>
<feature type="domain" description="Gfo/Idh/MocA-like oxidoreductase N-terminal" evidence="1">
    <location>
        <begin position="6"/>
        <end position="123"/>
    </location>
</feature>
<evidence type="ECO:0000259" key="2">
    <source>
        <dbReference type="Pfam" id="PF22725"/>
    </source>
</evidence>
<dbReference type="InterPro" id="IPR036291">
    <property type="entry name" value="NAD(P)-bd_dom_sf"/>
</dbReference>
<dbReference type="PANTHER" id="PTHR43249:SF1">
    <property type="entry name" value="D-GLUCOSIDE 3-DEHYDROGENASE"/>
    <property type="match status" value="1"/>
</dbReference>
<organism evidence="3">
    <name type="scientific">marine metagenome</name>
    <dbReference type="NCBI Taxonomy" id="408172"/>
    <lineage>
        <taxon>unclassified sequences</taxon>
        <taxon>metagenomes</taxon>
        <taxon>ecological metagenomes</taxon>
    </lineage>
</organism>
<reference evidence="3" key="1">
    <citation type="submission" date="2018-05" db="EMBL/GenBank/DDBJ databases">
        <authorList>
            <person name="Lanie J.A."/>
            <person name="Ng W.-L."/>
            <person name="Kazmierczak K.M."/>
            <person name="Andrzejewski T.M."/>
            <person name="Davidsen T.M."/>
            <person name="Wayne K.J."/>
            <person name="Tettelin H."/>
            <person name="Glass J.I."/>
            <person name="Rusch D."/>
            <person name="Podicherti R."/>
            <person name="Tsui H.-C.T."/>
            <person name="Winkler M.E."/>
        </authorList>
    </citation>
    <scope>NUCLEOTIDE SEQUENCE</scope>
</reference>
<dbReference type="InterPro" id="IPR052515">
    <property type="entry name" value="Gfo/Idh/MocA_Oxidoreductase"/>
</dbReference>
<evidence type="ECO:0000259" key="1">
    <source>
        <dbReference type="Pfam" id="PF01408"/>
    </source>
</evidence>
<dbReference type="Gene3D" id="3.40.50.720">
    <property type="entry name" value="NAD(P)-binding Rossmann-like Domain"/>
    <property type="match status" value="1"/>
</dbReference>